<evidence type="ECO:0000256" key="2">
    <source>
        <dbReference type="SAM" id="MobiDB-lite"/>
    </source>
</evidence>
<dbReference type="Proteomes" id="UP001152797">
    <property type="component" value="Unassembled WGS sequence"/>
</dbReference>
<dbReference type="EMBL" id="CAMXCT010003001">
    <property type="protein sequence ID" value="CAI4001787.1"/>
    <property type="molecule type" value="Genomic_DNA"/>
</dbReference>
<keyword evidence="3" id="KW-0812">Transmembrane</keyword>
<dbReference type="GO" id="GO:0005737">
    <property type="term" value="C:cytoplasm"/>
    <property type="evidence" value="ECO:0007669"/>
    <property type="project" value="TreeGrafter"/>
</dbReference>
<feature type="region of interest" description="Disordered" evidence="2">
    <location>
        <begin position="1"/>
        <end position="109"/>
    </location>
</feature>
<feature type="compositionally biased region" description="Basic and acidic residues" evidence="2">
    <location>
        <begin position="878"/>
        <end position="890"/>
    </location>
</feature>
<dbReference type="Gene3D" id="3.40.50.410">
    <property type="entry name" value="von Willebrand factor, type A domain"/>
    <property type="match status" value="1"/>
</dbReference>
<proteinExistence type="predicted"/>
<dbReference type="InterPro" id="IPR036465">
    <property type="entry name" value="vWFA_dom_sf"/>
</dbReference>
<evidence type="ECO:0000313" key="7">
    <source>
        <dbReference type="EMBL" id="CAL4789099.1"/>
    </source>
</evidence>
<comment type="caution">
    <text evidence="5">The sequence shown here is derived from an EMBL/GenBank/DDBJ whole genome shotgun (WGS) entry which is preliminary data.</text>
</comment>
<evidence type="ECO:0000256" key="3">
    <source>
        <dbReference type="SAM" id="Phobius"/>
    </source>
</evidence>
<accession>A0A9P1D396</accession>
<keyword evidence="3" id="KW-0472">Membrane</keyword>
<dbReference type="PROSITE" id="PS50234">
    <property type="entry name" value="VWFA"/>
    <property type="match status" value="1"/>
</dbReference>
<dbReference type="SUPFAM" id="SSF53300">
    <property type="entry name" value="vWA-like"/>
    <property type="match status" value="1"/>
</dbReference>
<feature type="compositionally biased region" description="Basic residues" evidence="2">
    <location>
        <begin position="76"/>
        <end position="86"/>
    </location>
</feature>
<feature type="compositionally biased region" description="Basic and acidic residues" evidence="2">
    <location>
        <begin position="87"/>
        <end position="96"/>
    </location>
</feature>
<dbReference type="EMBL" id="CAMXCT030003001">
    <property type="protein sequence ID" value="CAL4789099.1"/>
    <property type="molecule type" value="Genomic_DNA"/>
</dbReference>
<protein>
    <submittedName>
        <fullName evidence="7">Exocyst complex component sec3-like</fullName>
    </submittedName>
</protein>
<evidence type="ECO:0000313" key="8">
    <source>
        <dbReference type="Proteomes" id="UP001152797"/>
    </source>
</evidence>
<dbReference type="GO" id="GO:0016460">
    <property type="term" value="C:myosin II complex"/>
    <property type="evidence" value="ECO:0007669"/>
    <property type="project" value="TreeGrafter"/>
</dbReference>
<dbReference type="GO" id="GO:0032982">
    <property type="term" value="C:myosin filament"/>
    <property type="evidence" value="ECO:0007669"/>
    <property type="project" value="TreeGrafter"/>
</dbReference>
<feature type="region of interest" description="Disordered" evidence="2">
    <location>
        <begin position="1859"/>
        <end position="1886"/>
    </location>
</feature>
<dbReference type="GO" id="GO:0000146">
    <property type="term" value="F:microfilament motor activity"/>
    <property type="evidence" value="ECO:0007669"/>
    <property type="project" value="TreeGrafter"/>
</dbReference>
<feature type="compositionally biased region" description="Basic and acidic residues" evidence="2">
    <location>
        <begin position="37"/>
        <end position="48"/>
    </location>
</feature>
<evidence type="ECO:0000313" key="5">
    <source>
        <dbReference type="EMBL" id="CAI4001787.1"/>
    </source>
</evidence>
<keyword evidence="3" id="KW-1133">Transmembrane helix</keyword>
<feature type="compositionally biased region" description="Basic and acidic residues" evidence="2">
    <location>
        <begin position="500"/>
        <end position="515"/>
    </location>
</feature>
<gene>
    <name evidence="5" type="ORF">C1SCF055_LOCUS27798</name>
</gene>
<name>A0A9P1D396_9DINO</name>
<feature type="transmembrane region" description="Helical" evidence="3">
    <location>
        <begin position="1820"/>
        <end position="1843"/>
    </location>
</feature>
<dbReference type="PANTHER" id="PTHR45615">
    <property type="entry name" value="MYOSIN HEAVY CHAIN, NON-MUSCLE"/>
    <property type="match status" value="1"/>
</dbReference>
<feature type="coiled-coil region" evidence="1">
    <location>
        <begin position="1234"/>
        <end position="1261"/>
    </location>
</feature>
<feature type="region of interest" description="Disordered" evidence="2">
    <location>
        <begin position="792"/>
        <end position="818"/>
    </location>
</feature>
<feature type="compositionally biased region" description="Pro residues" evidence="2">
    <location>
        <begin position="1863"/>
        <end position="1879"/>
    </location>
</feature>
<dbReference type="PANTHER" id="PTHR45615:SF40">
    <property type="entry name" value="MYOSIN HEAVY CHAIN, NON-MUSCLE"/>
    <property type="match status" value="1"/>
</dbReference>
<dbReference type="OrthoDB" id="425667at2759"/>
<evidence type="ECO:0000313" key="6">
    <source>
        <dbReference type="EMBL" id="CAL1155162.1"/>
    </source>
</evidence>
<keyword evidence="8" id="KW-1185">Reference proteome</keyword>
<feature type="domain" description="VWFA" evidence="4">
    <location>
        <begin position="1720"/>
        <end position="1797"/>
    </location>
</feature>
<organism evidence="5">
    <name type="scientific">Cladocopium goreaui</name>
    <dbReference type="NCBI Taxonomy" id="2562237"/>
    <lineage>
        <taxon>Eukaryota</taxon>
        <taxon>Sar</taxon>
        <taxon>Alveolata</taxon>
        <taxon>Dinophyceae</taxon>
        <taxon>Suessiales</taxon>
        <taxon>Symbiodiniaceae</taxon>
        <taxon>Cladocopium</taxon>
    </lineage>
</organism>
<dbReference type="InterPro" id="IPR002035">
    <property type="entry name" value="VWF_A"/>
</dbReference>
<feature type="region of interest" description="Disordered" evidence="2">
    <location>
        <begin position="473"/>
        <end position="524"/>
    </location>
</feature>
<feature type="compositionally biased region" description="Acidic residues" evidence="2">
    <location>
        <begin position="49"/>
        <end position="60"/>
    </location>
</feature>
<dbReference type="EMBL" id="CAMXCT020003001">
    <property type="protein sequence ID" value="CAL1155162.1"/>
    <property type="molecule type" value="Genomic_DNA"/>
</dbReference>
<dbReference type="GO" id="GO:0051015">
    <property type="term" value="F:actin filament binding"/>
    <property type="evidence" value="ECO:0007669"/>
    <property type="project" value="TreeGrafter"/>
</dbReference>
<sequence length="1978" mass="218241">MIEEDLERQLDEATAARESRAEKVKSAKGDGSQPAKTRGEKAESQDKSEESDDEEDDEKPDADAAAAALRTAKQEKRGKKIRKKLAKDKSHAERKAKASKKAGGKDLEGKKVEVAKPTKGLEEADSFDTNILALKGSDSRTKHALDDFLSTLSWARSNLATEISDEEASRSKRFLLSLFLELAWGCSVACNGKLFKQYSSFREESHVIFYAAHQKLTVNEKKFDPLKLAQDLLHMVVPESSSDGHNDEESMLNFIRIFSEALALRGYISSHLHLPSSMHEKLTQFRQKLGASMKEFRDLPDFKAQLAYFFDLFTELKIVPAPWLIYGACAAYLHQKTGGRLVESTASTFESSEVLAQFCGMRARYVILGLEDLFNMKILKCSEEIGKSISEMASELDTNQSCGLESFSSSGDGAGVTFVSAITAFDAELAHEGDMNWTDQWVKLLGACVSVSTGAAAIRDLRGVPKKVKRAEIDKKAESKEPEKSEDVDPEISAAKRKLKEGQSTEDLKDKKDDDANGSGADEGKEDEDYWFVGYKKALIPLELIHMPVDSAKILEADESQLQHYCPGNVPELRVKMTSSWLKIVEKGIESLLWRLYQDVTAKTVESHVMYVADPQEAGLKSSEKCVLVNCPPTAELLFCGPVSTEPSKDALKIGQLGEITFYMHPPQLPPQGDVVVPAWLAKPTHKRDNVTLEFQHAVITVYVSPNGEVSALNPSKAWEERQVTTQQADLFKLMMSDAIQAAKTKARNCKEIARQWKGECESRESDLKAAHEEVSRLKAILGDVKALGASAKPKCKAKKDQSVQAPGTPIPEHGDLKADLRSVADATLLDAETEPVAKEAGSPKQELPSEVLPNEAEEPSKGAVAADPVESVSENGAHGEEESKVELGKLGKAADTAAKPSEDVAELGKLGPSAQPAAVGNADENLSEKAAAGASESKLEVGKLAGAATPADAENEPAQKCEDAADADLQEPKFGARAAGPLSESEPEDNYCPTPEKTPPSSPDPSKAEKPPSYIKIALTTYSLTIAEKHAGSETPLPLVRAMTPEEVAAKAAKSKKEVAWPSVRCGLGAAMDLREKQLEAEGQETAASKKRRRKEEEKVGRLGLFFSFNAKTDKHTQNADTLIFSIQSGKELELARVQIRNPKDEITMFFGPCVACFIRMEFFVILGRIRKQIIATCGFVERLRPPYAVEALSSAWILRAWFTPEHQHEYELVQRVISRFTEIYENTEQYWIRKLDGAASRMEKTQEQLERALESADMRVALIPSDTAEEELLRIQKLLCPETLVLKADLSLGEGKDAQLIPAGLKLMRRGQVSDFFKPEVDNVELSRRLMELAAGADLRLLFGGDGYNEARKQAAEAIGELGAIIRVVKTAASAFPDVAAQCQELLDKHHKGELRAVTQENKLRIQIQEKEAEEMVRTANIRLMLAEGQKKAAEEKLREAEQERVLAESAKQESQQRADQWWENLQVMAKEKEMLETEKGRLESEKLQWTQVQSLMELEKSELQGDIQKAKEERKRLEHAAEKWHHTLQTVKAQAEEKEAHLKEIQAILQKQQEEAAAKSSAAEEFGTQCPLVLLRASVPWLEKMRIFRSWTFLLFLSLAVYCFLPHRPGDLGAPARRTEGSEPLVGFAADFIGNASEEAGDDWHLFFGVVIFHENVSYPIELSNDVSELQRKLQDPDWEMNFSASVPDSWPSSVLPRNSHEALQICNEWADLYTAVLLLTNGSASDWWSTMEVAKELKEKEATIYAIGLDNATERTANRSAELLELATDVDTQDLASLLGLEVVEELTLLASVQTTTPATSTGGTGSAREGLGGGIVVLIVLLSCCCTCSLIGIGFYFYKVDKARKSMAMAKPTAVLPAPEPTMPPRGTREPPPVPKDDTEKGLQEAIDERDLEKLRRWLSEVLLQGWPEPKYSDLILKALETVAQLKDSTRSSLEQRLVGGNVGSLASARLVGLEAELLQRAEEVRGRDDVMS</sequence>
<evidence type="ECO:0000256" key="1">
    <source>
        <dbReference type="SAM" id="Coils"/>
    </source>
</evidence>
<feature type="coiled-coil region" evidence="1">
    <location>
        <begin position="1419"/>
        <end position="1565"/>
    </location>
</feature>
<keyword evidence="1" id="KW-0175">Coiled coil</keyword>
<reference evidence="6" key="2">
    <citation type="submission" date="2024-04" db="EMBL/GenBank/DDBJ databases">
        <authorList>
            <person name="Chen Y."/>
            <person name="Shah S."/>
            <person name="Dougan E. K."/>
            <person name="Thang M."/>
            <person name="Chan C."/>
        </authorList>
    </citation>
    <scope>NUCLEOTIDE SEQUENCE [LARGE SCALE GENOMIC DNA]</scope>
</reference>
<feature type="compositionally biased region" description="Basic and acidic residues" evidence="2">
    <location>
        <begin position="473"/>
        <end position="487"/>
    </location>
</feature>
<reference evidence="5" key="1">
    <citation type="submission" date="2022-10" db="EMBL/GenBank/DDBJ databases">
        <authorList>
            <person name="Chen Y."/>
            <person name="Dougan E. K."/>
            <person name="Chan C."/>
            <person name="Rhodes N."/>
            <person name="Thang M."/>
        </authorList>
    </citation>
    <scope>NUCLEOTIDE SEQUENCE</scope>
</reference>
<feature type="compositionally biased region" description="Basic and acidic residues" evidence="2">
    <location>
        <begin position="7"/>
        <end position="28"/>
    </location>
</feature>
<evidence type="ECO:0000259" key="4">
    <source>
        <dbReference type="PROSITE" id="PS50234"/>
    </source>
</evidence>
<feature type="region of interest" description="Disordered" evidence="2">
    <location>
        <begin position="834"/>
        <end position="1012"/>
    </location>
</feature>